<evidence type="ECO:0000313" key="2">
    <source>
        <dbReference type="Proteomes" id="UP000267464"/>
    </source>
</evidence>
<keyword evidence="2" id="KW-1185">Reference proteome</keyword>
<accession>A0A3N7HU17</accession>
<dbReference type="Proteomes" id="UP000267464">
    <property type="component" value="Unassembled WGS sequence"/>
</dbReference>
<reference evidence="1 2" key="2">
    <citation type="submission" date="2018-12" db="EMBL/GenBank/DDBJ databases">
        <title>Rhizobacter gummiphilus sp. nov., a rubber-degrading bacterium isolated from the soil of a botanical garden in Japan.</title>
        <authorList>
            <person name="Shunsuke S.S."/>
        </authorList>
    </citation>
    <scope>NUCLEOTIDE SEQUENCE [LARGE SCALE GENOMIC DNA]</scope>
    <source>
        <strain evidence="1 2">S-16</strain>
    </source>
</reference>
<dbReference type="AlphaFoldDB" id="A0A3N7HU17"/>
<organism evidence="1 2">
    <name type="scientific">Piscinibacter terrae</name>
    <dbReference type="NCBI Taxonomy" id="2496871"/>
    <lineage>
        <taxon>Bacteria</taxon>
        <taxon>Pseudomonadati</taxon>
        <taxon>Pseudomonadota</taxon>
        <taxon>Betaproteobacteria</taxon>
        <taxon>Burkholderiales</taxon>
        <taxon>Sphaerotilaceae</taxon>
        <taxon>Piscinibacter</taxon>
    </lineage>
</organism>
<comment type="caution">
    <text evidence="1">The sequence shown here is derived from an EMBL/GenBank/DDBJ whole genome shotgun (WGS) entry which is preliminary data.</text>
</comment>
<dbReference type="EMBL" id="QUSW01000001">
    <property type="protein sequence ID" value="RQP25800.1"/>
    <property type="molecule type" value="Genomic_DNA"/>
</dbReference>
<name>A0A3N7HU17_9BURK</name>
<protein>
    <submittedName>
        <fullName evidence="1">Uncharacterized protein</fullName>
    </submittedName>
</protein>
<evidence type="ECO:0000313" key="1">
    <source>
        <dbReference type="EMBL" id="RQP25800.1"/>
    </source>
</evidence>
<gene>
    <name evidence="1" type="ORF">DZC73_01665</name>
</gene>
<reference evidence="1 2" key="1">
    <citation type="submission" date="2018-08" db="EMBL/GenBank/DDBJ databases">
        <authorList>
            <person name="Khan S.A."/>
            <person name="Jeon C.O."/>
            <person name="Chun B.H."/>
            <person name="Jeong S.E."/>
        </authorList>
    </citation>
    <scope>NUCLEOTIDE SEQUENCE [LARGE SCALE GENOMIC DNA]</scope>
    <source>
        <strain evidence="1 2">S-16</strain>
    </source>
</reference>
<proteinExistence type="predicted"/>
<sequence>MVSTITAAAQLPRASDHYLYASKLDLDSLGSIDSLTAGKDIAYFCAPDLKTATPGAGAIDTRPTSALAACKDLRAISEQGDKLHVVYVDRVRGNCPTGVDDTVEIAVEEHVRKTAFSKDVSSVLKFILNKNAAAPSTTAAPPDAIAPSQRLCYFDKAFTFKNLRATADVTVDVKGAGSDTSKATTQLITGPEEHWFLSADAVVNGVKELKYDPDKKIILERDKPQQVYLGINYLFGDVYKRYDAGDGHRLVAKLLIAPSRRPFDSVGIGLGYRFADGVFTMQKDQPTGGFILFIGSFWTKGDQLDASGAVVQAGRKQSWRLGMSYGLDTLFDWIK</sequence>